<comment type="caution">
    <text evidence="2">The sequence shown here is derived from an EMBL/GenBank/DDBJ whole genome shotgun (WGS) entry which is preliminary data.</text>
</comment>
<dbReference type="Proteomes" id="UP000285650">
    <property type="component" value="Unassembled WGS sequence"/>
</dbReference>
<dbReference type="EMBL" id="QSKV01000029">
    <property type="protein sequence ID" value="RHE86472.1"/>
    <property type="molecule type" value="Genomic_DNA"/>
</dbReference>
<dbReference type="SUPFAM" id="SSF53756">
    <property type="entry name" value="UDP-Glycosyltransferase/glycogen phosphorylase"/>
    <property type="match status" value="1"/>
</dbReference>
<dbReference type="Gene3D" id="3.40.50.2000">
    <property type="entry name" value="Glycogen Phosphorylase B"/>
    <property type="match status" value="2"/>
</dbReference>
<feature type="transmembrane region" description="Helical" evidence="1">
    <location>
        <begin position="189"/>
        <end position="209"/>
    </location>
</feature>
<organism evidence="2 3">
    <name type="scientific">Bacteroides intestinalis</name>
    <dbReference type="NCBI Taxonomy" id="329854"/>
    <lineage>
        <taxon>Bacteria</taxon>
        <taxon>Pseudomonadati</taxon>
        <taxon>Bacteroidota</taxon>
        <taxon>Bacteroidia</taxon>
        <taxon>Bacteroidales</taxon>
        <taxon>Bacteroidaceae</taxon>
        <taxon>Bacteroides</taxon>
    </lineage>
</organism>
<keyword evidence="1" id="KW-0472">Membrane</keyword>
<protein>
    <submittedName>
        <fullName evidence="2">Glycosyltransferase</fullName>
    </submittedName>
</protein>
<accession>A0A414KX06</accession>
<keyword evidence="2" id="KW-0808">Transferase</keyword>
<gene>
    <name evidence="2" type="ORF">DW712_23990</name>
</gene>
<keyword evidence="1" id="KW-0812">Transmembrane</keyword>
<evidence type="ECO:0000313" key="3">
    <source>
        <dbReference type="Proteomes" id="UP000285650"/>
    </source>
</evidence>
<evidence type="ECO:0000256" key="1">
    <source>
        <dbReference type="SAM" id="Phobius"/>
    </source>
</evidence>
<name>A0A414KX06_9BACE</name>
<dbReference type="RefSeq" id="WP_118223986.1">
    <property type="nucleotide sequence ID" value="NZ_JADNIJ010000035.1"/>
</dbReference>
<dbReference type="GO" id="GO:0016740">
    <property type="term" value="F:transferase activity"/>
    <property type="evidence" value="ECO:0007669"/>
    <property type="project" value="UniProtKB-KW"/>
</dbReference>
<proteinExistence type="predicted"/>
<reference evidence="2 3" key="1">
    <citation type="submission" date="2018-08" db="EMBL/GenBank/DDBJ databases">
        <title>A genome reference for cultivated species of the human gut microbiota.</title>
        <authorList>
            <person name="Zou Y."/>
            <person name="Xue W."/>
            <person name="Luo G."/>
        </authorList>
    </citation>
    <scope>NUCLEOTIDE SEQUENCE [LARGE SCALE GENOMIC DNA]</scope>
    <source>
        <strain evidence="2 3">AM27-17</strain>
    </source>
</reference>
<evidence type="ECO:0000313" key="2">
    <source>
        <dbReference type="EMBL" id="RHE86472.1"/>
    </source>
</evidence>
<keyword evidence="1" id="KW-1133">Transmembrane helix</keyword>
<sequence>MRLLYIGTDIYKVDSGASHVNLRNLSILKARFGNDFVSLEPQHCKTFCGFLNWGGDKVFLSRLQNVLQNQHFDYIFLSQSLLGTVAKKIKSIYPQIRIICFFHNIEVQYAKEYVRTSGILHLPFYFSAKSAEAKVVEYSDYYIVLNERDGFCLKDIYAKQVSLILPISFEDKYDESKVNKKILQTELDIIYLFVGVAFFANVQGILWFINNVLPYIPGRLVIVGKGMEEYEQRFKSSCERIEVYGFVDDLSFFYYKANVVVSPILSGGGMKTKTAEALMYGKTIIGTKEAFEGYVLDEKAMKLCSNAQEFIDTALCLIKNNECTVFNPYSRNLYKTFYSKEAVSDLLNIFFNKLDNSVYNARREKNSGQCLNACL</sequence>
<dbReference type="AlphaFoldDB" id="A0A414KX06"/>
<dbReference type="Pfam" id="PF13692">
    <property type="entry name" value="Glyco_trans_1_4"/>
    <property type="match status" value="1"/>
</dbReference>